<dbReference type="AlphaFoldDB" id="A0AAV6MS96"/>
<evidence type="ECO:0000313" key="1">
    <source>
        <dbReference type="EMBL" id="KAG6585543.1"/>
    </source>
</evidence>
<protein>
    <submittedName>
        <fullName evidence="1">Uncharacterized protein</fullName>
    </submittedName>
</protein>
<evidence type="ECO:0000313" key="2">
    <source>
        <dbReference type="Proteomes" id="UP000685013"/>
    </source>
</evidence>
<comment type="caution">
    <text evidence="1">The sequence shown here is derived from an EMBL/GenBank/DDBJ whole genome shotgun (WGS) entry which is preliminary data.</text>
</comment>
<feature type="non-terminal residue" evidence="1">
    <location>
        <position position="1"/>
    </location>
</feature>
<dbReference type="Proteomes" id="UP000685013">
    <property type="component" value="Chromosome 12"/>
</dbReference>
<dbReference type="EMBL" id="JAGKQH010000012">
    <property type="protein sequence ID" value="KAG6585543.1"/>
    <property type="molecule type" value="Genomic_DNA"/>
</dbReference>
<gene>
    <name evidence="1" type="ORF">SDJN03_18276</name>
</gene>
<accession>A0AAV6MS96</accession>
<keyword evidence="2" id="KW-1185">Reference proteome</keyword>
<name>A0AAV6MS96_9ROSI</name>
<proteinExistence type="predicted"/>
<reference evidence="1 2" key="1">
    <citation type="journal article" date="2021" name="Hortic Res">
        <title>The domestication of Cucurbita argyrosperma as revealed by the genome of its wild relative.</title>
        <authorList>
            <person name="Barrera-Redondo J."/>
            <person name="Sanchez-de la Vega G."/>
            <person name="Aguirre-Liguori J.A."/>
            <person name="Castellanos-Morales G."/>
            <person name="Gutierrez-Guerrero Y.T."/>
            <person name="Aguirre-Dugua X."/>
            <person name="Aguirre-Planter E."/>
            <person name="Tenaillon M.I."/>
            <person name="Lira-Saade R."/>
            <person name="Eguiarte L.E."/>
        </authorList>
    </citation>
    <scope>NUCLEOTIDE SEQUENCE [LARGE SCALE GENOMIC DNA]</scope>
    <source>
        <strain evidence="1">JBR-2021</strain>
    </source>
</reference>
<organism evidence="1 2">
    <name type="scientific">Cucurbita argyrosperma subsp. sororia</name>
    <dbReference type="NCBI Taxonomy" id="37648"/>
    <lineage>
        <taxon>Eukaryota</taxon>
        <taxon>Viridiplantae</taxon>
        <taxon>Streptophyta</taxon>
        <taxon>Embryophyta</taxon>
        <taxon>Tracheophyta</taxon>
        <taxon>Spermatophyta</taxon>
        <taxon>Magnoliopsida</taxon>
        <taxon>eudicotyledons</taxon>
        <taxon>Gunneridae</taxon>
        <taxon>Pentapetalae</taxon>
        <taxon>rosids</taxon>
        <taxon>fabids</taxon>
        <taxon>Cucurbitales</taxon>
        <taxon>Cucurbitaceae</taxon>
        <taxon>Cucurbiteae</taxon>
        <taxon>Cucurbita</taxon>
    </lineage>
</organism>
<sequence length="84" mass="9815">MERSLDASKSDFNTSLKERDAFLCQIISVARFQTIFSPLSAKTTDLMFLQEVHYRLENLTKTKFQDLELRDAEITRNASIRKEL</sequence>